<evidence type="ECO:0000256" key="1">
    <source>
        <dbReference type="SAM" id="Phobius"/>
    </source>
</evidence>
<gene>
    <name evidence="2" type="ORF">GTO91_08615</name>
</gene>
<proteinExistence type="predicted"/>
<feature type="transmembrane region" description="Helical" evidence="1">
    <location>
        <begin position="76"/>
        <end position="94"/>
    </location>
</feature>
<feature type="transmembrane region" description="Helical" evidence="1">
    <location>
        <begin position="47"/>
        <end position="64"/>
    </location>
</feature>
<dbReference type="RefSeq" id="WP_161257840.1">
    <property type="nucleotide sequence ID" value="NZ_WXEY01000007.1"/>
</dbReference>
<evidence type="ECO:0000313" key="3">
    <source>
        <dbReference type="Proteomes" id="UP000463470"/>
    </source>
</evidence>
<sequence length="190" mass="22107">MDDWEILFLHLKRLLGDTMDNQTISWILFIVPWVTILLMNNDDKKRFVPAGLFSGITSGLIYQLGMIADLWYFKDVNFPVIMYGLFAVAAIWVLKFTFGRFWVYTITNAILDAGFAYVIFPWFGRKGLIGVGDWTSLFVYTINFIHAALIYGYQMWQDDIFKTNEKTKMALNVQPVPARRFDDKNEEGID</sequence>
<keyword evidence="3" id="KW-1185">Reference proteome</keyword>
<keyword evidence="1" id="KW-0812">Transmembrane</keyword>
<evidence type="ECO:0000313" key="2">
    <source>
        <dbReference type="EMBL" id="MZP29766.1"/>
    </source>
</evidence>
<keyword evidence="1" id="KW-0472">Membrane</keyword>
<organism evidence="2 3">
    <name type="scientific">Heliomicrobium undosum</name>
    <dbReference type="NCBI Taxonomy" id="121734"/>
    <lineage>
        <taxon>Bacteria</taxon>
        <taxon>Bacillati</taxon>
        <taxon>Bacillota</taxon>
        <taxon>Clostridia</taxon>
        <taxon>Eubacteriales</taxon>
        <taxon>Heliobacteriaceae</taxon>
        <taxon>Heliomicrobium</taxon>
    </lineage>
</organism>
<dbReference type="EMBL" id="WXEY01000007">
    <property type="protein sequence ID" value="MZP29766.1"/>
    <property type="molecule type" value="Genomic_DNA"/>
</dbReference>
<dbReference type="AlphaFoldDB" id="A0A845L282"/>
<accession>A0A845L282</accession>
<keyword evidence="1" id="KW-1133">Transmembrane helix</keyword>
<name>A0A845L282_9FIRM</name>
<feature type="transmembrane region" description="Helical" evidence="1">
    <location>
        <begin position="101"/>
        <end position="122"/>
    </location>
</feature>
<reference evidence="2 3" key="1">
    <citation type="submission" date="2020-01" db="EMBL/GenBank/DDBJ databases">
        <title>Whole-genome sequence of Heliobacterium undosum DSM 13378.</title>
        <authorList>
            <person name="Kyndt J.A."/>
            <person name="Meyer T.E."/>
        </authorList>
    </citation>
    <scope>NUCLEOTIDE SEQUENCE [LARGE SCALE GENOMIC DNA]</scope>
    <source>
        <strain evidence="2 3">DSM 13378</strain>
    </source>
</reference>
<feature type="transmembrane region" description="Helical" evidence="1">
    <location>
        <begin position="23"/>
        <end position="40"/>
    </location>
</feature>
<dbReference type="OrthoDB" id="1683771at2"/>
<feature type="transmembrane region" description="Helical" evidence="1">
    <location>
        <begin position="134"/>
        <end position="153"/>
    </location>
</feature>
<comment type="caution">
    <text evidence="2">The sequence shown here is derived from an EMBL/GenBank/DDBJ whole genome shotgun (WGS) entry which is preliminary data.</text>
</comment>
<protein>
    <submittedName>
        <fullName evidence="2">Uncharacterized protein</fullName>
    </submittedName>
</protein>
<dbReference type="Proteomes" id="UP000463470">
    <property type="component" value="Unassembled WGS sequence"/>
</dbReference>